<gene>
    <name evidence="1" type="ORF">MILVUS5_LOCUS31377</name>
</gene>
<dbReference type="EMBL" id="CASHSV030000513">
    <property type="protein sequence ID" value="CAJ2666603.1"/>
    <property type="molecule type" value="Genomic_DNA"/>
</dbReference>
<comment type="caution">
    <text evidence="1">The sequence shown here is derived from an EMBL/GenBank/DDBJ whole genome shotgun (WGS) entry which is preliminary data.</text>
</comment>
<protein>
    <submittedName>
        <fullName evidence="1">Uncharacterized protein</fullName>
    </submittedName>
</protein>
<sequence length="98" mass="11143">MSLEWNCNALVWNKVAQVKVSMFAWHVLANRIPTRENLLIRRGILNFDAQQCVLGCGLSESLSHLLFFCNLSHKVCCDVLPWLGVQSTLHNNQVIHAQ</sequence>
<name>A0ACB0LDZ5_TRIPR</name>
<evidence type="ECO:0000313" key="1">
    <source>
        <dbReference type="EMBL" id="CAJ2666603.1"/>
    </source>
</evidence>
<organism evidence="1 2">
    <name type="scientific">Trifolium pratense</name>
    <name type="common">Red clover</name>
    <dbReference type="NCBI Taxonomy" id="57577"/>
    <lineage>
        <taxon>Eukaryota</taxon>
        <taxon>Viridiplantae</taxon>
        <taxon>Streptophyta</taxon>
        <taxon>Embryophyta</taxon>
        <taxon>Tracheophyta</taxon>
        <taxon>Spermatophyta</taxon>
        <taxon>Magnoliopsida</taxon>
        <taxon>eudicotyledons</taxon>
        <taxon>Gunneridae</taxon>
        <taxon>Pentapetalae</taxon>
        <taxon>rosids</taxon>
        <taxon>fabids</taxon>
        <taxon>Fabales</taxon>
        <taxon>Fabaceae</taxon>
        <taxon>Papilionoideae</taxon>
        <taxon>50 kb inversion clade</taxon>
        <taxon>NPAAA clade</taxon>
        <taxon>Hologalegina</taxon>
        <taxon>IRL clade</taxon>
        <taxon>Trifolieae</taxon>
        <taxon>Trifolium</taxon>
    </lineage>
</organism>
<keyword evidence="2" id="KW-1185">Reference proteome</keyword>
<proteinExistence type="predicted"/>
<reference evidence="1" key="1">
    <citation type="submission" date="2023-10" db="EMBL/GenBank/DDBJ databases">
        <authorList>
            <person name="Rodriguez Cubillos JULIANA M."/>
            <person name="De Vega J."/>
        </authorList>
    </citation>
    <scope>NUCLEOTIDE SEQUENCE</scope>
</reference>
<evidence type="ECO:0000313" key="2">
    <source>
        <dbReference type="Proteomes" id="UP001177021"/>
    </source>
</evidence>
<dbReference type="Proteomes" id="UP001177021">
    <property type="component" value="Unassembled WGS sequence"/>
</dbReference>
<accession>A0ACB0LDZ5</accession>